<dbReference type="RefSeq" id="WP_043746836.1">
    <property type="nucleotide sequence ID" value="NZ_AQQX01000002.1"/>
</dbReference>
<dbReference type="GO" id="GO:0071949">
    <property type="term" value="F:FAD binding"/>
    <property type="evidence" value="ECO:0007669"/>
    <property type="project" value="InterPro"/>
</dbReference>
<keyword evidence="3" id="KW-1185">Reference proteome</keyword>
<dbReference type="NCBIfam" id="TIGR02032">
    <property type="entry name" value="GG-red-SF"/>
    <property type="match status" value="1"/>
</dbReference>
<protein>
    <submittedName>
        <fullName evidence="2">Geranylgeranyl reductase</fullName>
    </submittedName>
</protein>
<gene>
    <name evidence="2" type="ORF">ATO9_06400</name>
</gene>
<dbReference type="InterPro" id="IPR023753">
    <property type="entry name" value="FAD/NAD-binding_dom"/>
</dbReference>
<accession>A0A0A0EKD4</accession>
<dbReference type="InterPro" id="IPR050407">
    <property type="entry name" value="Geranylgeranyl_reductase"/>
</dbReference>
<dbReference type="PRINTS" id="PR00420">
    <property type="entry name" value="RNGMNOXGNASE"/>
</dbReference>
<dbReference type="AlphaFoldDB" id="A0A0A0EKD4"/>
<dbReference type="PANTHER" id="PTHR42685:SF22">
    <property type="entry name" value="CONDITIONED MEDIUM FACTOR RECEPTOR 1"/>
    <property type="match status" value="1"/>
</dbReference>
<sequence>MDHFDLIVIGAGPAGGAAAHTAARNGLRVALIDRHKFPREKLCGGGFTGRSYRYYREIFGRNISDDIILTKDVVEFHAHGQALARIEDIPPIHMTMRRDLDNAIVDYALASGAEDFTGRSVAELDFDQRRVTLTDGQTLSYKVLIGADGANSQVARELYGTAFDHDRIGFGLEIEAPTPPASAPVRIDFGAAEWGYGWYFPKAGSTTIGIGGVHRRNPDMKGAMQDYLSLFGAEGQHKVKGAFLPFGDVRRWPGRREVLLAGDAAGLVDPITGEGIAYAMKSGALAARAAAEAIAANHPPRALTLYRQHLRPIHRAMFHARWIRQIIFAKGFRNTFIRAFRGSGTVRYQYLRLMAGEIEYPALAWATFKKVPSFLLRSATGR</sequence>
<dbReference type="STRING" id="1461694.ATO9_06400"/>
<feature type="domain" description="FAD/NAD(P)-binding" evidence="1">
    <location>
        <begin position="4"/>
        <end position="154"/>
    </location>
</feature>
<dbReference type="EMBL" id="AQQX01000002">
    <property type="protein sequence ID" value="KGM49642.1"/>
    <property type="molecule type" value="Genomic_DNA"/>
</dbReference>
<dbReference type="eggNOG" id="COG0644">
    <property type="taxonomic scope" value="Bacteria"/>
</dbReference>
<dbReference type="GO" id="GO:0016628">
    <property type="term" value="F:oxidoreductase activity, acting on the CH-CH group of donors, NAD or NADP as acceptor"/>
    <property type="evidence" value="ECO:0007669"/>
    <property type="project" value="InterPro"/>
</dbReference>
<evidence type="ECO:0000259" key="1">
    <source>
        <dbReference type="Pfam" id="PF07992"/>
    </source>
</evidence>
<dbReference type="InterPro" id="IPR036188">
    <property type="entry name" value="FAD/NAD-bd_sf"/>
</dbReference>
<dbReference type="SUPFAM" id="SSF51905">
    <property type="entry name" value="FAD/NAD(P)-binding domain"/>
    <property type="match status" value="1"/>
</dbReference>
<dbReference type="PANTHER" id="PTHR42685">
    <property type="entry name" value="GERANYLGERANYL DIPHOSPHATE REDUCTASE"/>
    <property type="match status" value="1"/>
</dbReference>
<dbReference type="Gene3D" id="3.50.50.60">
    <property type="entry name" value="FAD/NAD(P)-binding domain"/>
    <property type="match status" value="1"/>
</dbReference>
<proteinExistence type="predicted"/>
<comment type="caution">
    <text evidence="2">The sequence shown here is derived from an EMBL/GenBank/DDBJ whole genome shotgun (WGS) entry which is preliminary data.</text>
</comment>
<name>A0A0A0EKD4_9RHOB</name>
<reference evidence="2 3" key="1">
    <citation type="journal article" date="2015" name="Antonie Van Leeuwenhoek">
        <title>Pseudooceanicola atlanticus gen. nov. sp. nov., isolated from surface seawater of the Atlantic Ocean and reclassification of Oceanicola batsensis, Oceanicola marinus, Oceanicola nitratireducens, Oceanicola nanhaiensis, Oceanicola antarcticus and Oceanicola flagellatus, as Pseudooceanicola batsensis comb. nov., Pseudooceanicola marinus comb. nov., Pseudooceanicola nitratireducens comb. nov., Pseudooceanicola nanhaiensis comb. nov., Pseudooceanicola antarcticus comb. nov., and Pseudooceanicola flagellatus comb. nov.</title>
        <authorList>
            <person name="Lai Q."/>
            <person name="Li G."/>
            <person name="Liu X."/>
            <person name="Du Y."/>
            <person name="Sun F."/>
            <person name="Shao Z."/>
        </authorList>
    </citation>
    <scope>NUCLEOTIDE SEQUENCE [LARGE SCALE GENOMIC DNA]</scope>
    <source>
        <strain evidence="2 3">22II-s11g</strain>
    </source>
</reference>
<dbReference type="Pfam" id="PF07992">
    <property type="entry name" value="Pyr_redox_2"/>
    <property type="match status" value="1"/>
</dbReference>
<evidence type="ECO:0000313" key="3">
    <source>
        <dbReference type="Proteomes" id="UP000030004"/>
    </source>
</evidence>
<dbReference type="InterPro" id="IPR011777">
    <property type="entry name" value="Geranylgeranyl_Rdtase_fam"/>
</dbReference>
<dbReference type="Proteomes" id="UP000030004">
    <property type="component" value="Unassembled WGS sequence"/>
</dbReference>
<evidence type="ECO:0000313" key="2">
    <source>
        <dbReference type="EMBL" id="KGM49642.1"/>
    </source>
</evidence>
<organism evidence="2 3">
    <name type="scientific">Pseudooceanicola atlanticus</name>
    <dbReference type="NCBI Taxonomy" id="1461694"/>
    <lineage>
        <taxon>Bacteria</taxon>
        <taxon>Pseudomonadati</taxon>
        <taxon>Pseudomonadota</taxon>
        <taxon>Alphaproteobacteria</taxon>
        <taxon>Rhodobacterales</taxon>
        <taxon>Paracoccaceae</taxon>
        <taxon>Pseudooceanicola</taxon>
    </lineage>
</organism>
<dbReference type="OrthoDB" id="417034at2"/>